<accession>W8NRE2</accession>
<dbReference type="RefSeq" id="WP_042688752.1">
    <property type="nucleotide sequence ID" value="NZ_CP007264.1"/>
</dbReference>
<dbReference type="STRING" id="195522.BD01_0066"/>
<dbReference type="EMBL" id="CP007264">
    <property type="protein sequence ID" value="AHL21697.1"/>
    <property type="molecule type" value="Genomic_DNA"/>
</dbReference>
<sequence length="209" mass="23313">MKRVLLAVFVVFLLTFLTSSFVPFQPSSSTRTLTSGEVIEALTSYSPDSICWTANVTNGLSEKSVYACMNFQNSSASWRITRDGREYAVVLNPETNDTFLRDLAFNSAWIEWNVLNFIRYVAQNGKLVNITRSDGIYHLTFQLNRTETVNAGPLENPYIITTKLSMRLVLSVDSNGRPLGGVFEQRTYTSAGGSEGLLTGNFTVLGEWH</sequence>
<evidence type="ECO:0000313" key="1">
    <source>
        <dbReference type="EMBL" id="AHL21697.1"/>
    </source>
</evidence>
<dbReference type="eggNOG" id="arCOG12477">
    <property type="taxonomic scope" value="Archaea"/>
</dbReference>
<organism evidence="1 2">
    <name type="scientific">Thermococcus nautili</name>
    <dbReference type="NCBI Taxonomy" id="195522"/>
    <lineage>
        <taxon>Archaea</taxon>
        <taxon>Methanobacteriati</taxon>
        <taxon>Methanobacteriota</taxon>
        <taxon>Thermococci</taxon>
        <taxon>Thermococcales</taxon>
        <taxon>Thermococcaceae</taxon>
        <taxon>Thermococcus</taxon>
    </lineage>
</organism>
<protein>
    <submittedName>
        <fullName evidence="1">Uncharacterized protein</fullName>
    </submittedName>
</protein>
<dbReference type="GeneID" id="82169966"/>
<keyword evidence="2" id="KW-1185">Reference proteome</keyword>
<dbReference type="Proteomes" id="UP000019434">
    <property type="component" value="Chromosome"/>
</dbReference>
<dbReference type="HOGENOM" id="CLU_1313182_0_0_2"/>
<name>W8NRE2_9EURY</name>
<dbReference type="KEGG" id="tnu:BD01_0066"/>
<reference evidence="1 2" key="1">
    <citation type="submission" date="2014-02" db="EMBL/GenBank/DDBJ databases">
        <title>Genome Sequence of an Hyperthermophilic Archaeon, Thermococcus nautili 30-1, producing viral vesicles.</title>
        <authorList>
            <person name="Oberto J."/>
            <person name="Gaudin M."/>
            <person name="Cossu M."/>
            <person name="Gorlas A."/>
            <person name="Slesarev A."/>
            <person name="Marguet E."/>
            <person name="Forterre P."/>
        </authorList>
    </citation>
    <scope>NUCLEOTIDE SEQUENCE [LARGE SCALE GENOMIC DNA]</scope>
    <source>
        <strain evidence="1 2">30-1</strain>
    </source>
</reference>
<gene>
    <name evidence="1" type="ORF">BD01_0066</name>
</gene>
<dbReference type="AlphaFoldDB" id="W8NRE2"/>
<proteinExistence type="predicted"/>
<evidence type="ECO:0000313" key="2">
    <source>
        <dbReference type="Proteomes" id="UP000019434"/>
    </source>
</evidence>
<dbReference type="OrthoDB" id="379815at2157"/>